<evidence type="ECO:0000313" key="4">
    <source>
        <dbReference type="EMBL" id="CAB4884054.1"/>
    </source>
</evidence>
<dbReference type="InterPro" id="IPR023010">
    <property type="entry name" value="GcvPA"/>
</dbReference>
<dbReference type="PIRSF" id="PIRSF006815">
    <property type="entry name" value="GcvPA"/>
    <property type="match status" value="1"/>
</dbReference>
<dbReference type="Gene3D" id="3.90.1150.10">
    <property type="entry name" value="Aspartate Aminotransferase, domain 1"/>
    <property type="match status" value="1"/>
</dbReference>
<dbReference type="PANTHER" id="PTHR42806:SF1">
    <property type="entry name" value="GLYCINE DEHYDROGENASE (DECARBOXYLATING)"/>
    <property type="match status" value="1"/>
</dbReference>
<dbReference type="PANTHER" id="PTHR42806">
    <property type="entry name" value="GLYCINE CLEAVAGE SYSTEM P-PROTEIN"/>
    <property type="match status" value="1"/>
</dbReference>
<gene>
    <name evidence="3" type="ORF">UFOPK3164_01613</name>
    <name evidence="4" type="ORF">UFOPK3427_01834</name>
    <name evidence="5" type="ORF">UFOPK4112_01384</name>
</gene>
<accession>A0A6J7AMS6</accession>
<dbReference type="InterPro" id="IPR015421">
    <property type="entry name" value="PyrdxlP-dep_Trfase_major"/>
</dbReference>
<organism evidence="3">
    <name type="scientific">freshwater metagenome</name>
    <dbReference type="NCBI Taxonomy" id="449393"/>
    <lineage>
        <taxon>unclassified sequences</taxon>
        <taxon>metagenomes</taxon>
        <taxon>ecological metagenomes</taxon>
    </lineage>
</organism>
<dbReference type="NCBIfam" id="NF001696">
    <property type="entry name" value="PRK00451.1"/>
    <property type="match status" value="1"/>
</dbReference>
<dbReference type="InterPro" id="IPR015424">
    <property type="entry name" value="PyrdxlP-dep_Trfase"/>
</dbReference>
<dbReference type="GO" id="GO:0009116">
    <property type="term" value="P:nucleoside metabolic process"/>
    <property type="evidence" value="ECO:0007669"/>
    <property type="project" value="InterPro"/>
</dbReference>
<evidence type="ECO:0000313" key="3">
    <source>
        <dbReference type="EMBL" id="CAB4834256.1"/>
    </source>
</evidence>
<sequence>MPDYMPHTDEEIASMVAFLGLDSIEQLFDAIPKALQVAGGLSLPQGMPEPDVMASMKTFAKMNKAGADQLICFAGAGAYDHEIPTVVRTLGGRGEFVTAYTPYQPEVAQGVLQAIFEFQTMVSRISGLPVANASLYDGSAAVTEAVNLAVAASKNETVYLSSGVHPHWRSVVKTFARGTGHNIVEVPLNNGVSDFDAVKDAGPPGVIVVGHPTYLGTLEDLADVRSRCDEAGALMVVAADPVATGVLRSAGSWGADVVVGEGQAFGTSLGFGGPYLGLFACTMDQVRRLPGRLVGETVDEEGRRAYVTTLRAREQDIRREKATSNVCTNQTLMAVVAAIQLGWLGTQGLREIAERSVRSTRYLLEGVTKIDGVEPLLPGVATVRDVAITTPLKADLVLERLAEEGFLGGLALSALTDEGDGSVEPNLREHAILMSATEKRTKDEIDQFVTALTKAVVK</sequence>
<reference evidence="3" key="1">
    <citation type="submission" date="2020-05" db="EMBL/GenBank/DDBJ databases">
        <authorList>
            <person name="Chiriac C."/>
            <person name="Salcher M."/>
            <person name="Ghai R."/>
            <person name="Kavagutti S V."/>
        </authorList>
    </citation>
    <scope>NUCLEOTIDE SEQUENCE</scope>
</reference>
<name>A0A6J7AMS6_9ZZZZ</name>
<dbReference type="SUPFAM" id="SSF53383">
    <property type="entry name" value="PLP-dependent transferases"/>
    <property type="match status" value="1"/>
</dbReference>
<dbReference type="EMBL" id="CAFABE010000115">
    <property type="protein sequence ID" value="CAB4834256.1"/>
    <property type="molecule type" value="Genomic_DNA"/>
</dbReference>
<evidence type="ECO:0000256" key="1">
    <source>
        <dbReference type="ARBA" id="ARBA00023002"/>
    </source>
</evidence>
<dbReference type="AlphaFoldDB" id="A0A6J7AMS6"/>
<dbReference type="InterPro" id="IPR049315">
    <property type="entry name" value="GDC-P_N"/>
</dbReference>
<evidence type="ECO:0000313" key="5">
    <source>
        <dbReference type="EMBL" id="CAB5028190.1"/>
    </source>
</evidence>
<dbReference type="EMBL" id="CAFBPM010000015">
    <property type="protein sequence ID" value="CAB5028190.1"/>
    <property type="molecule type" value="Genomic_DNA"/>
</dbReference>
<dbReference type="Pfam" id="PF02347">
    <property type="entry name" value="GDC-P"/>
    <property type="match status" value="1"/>
</dbReference>
<dbReference type="Gene3D" id="3.40.640.10">
    <property type="entry name" value="Type I PLP-dependent aspartate aminotransferase-like (Major domain)"/>
    <property type="match status" value="1"/>
</dbReference>
<evidence type="ECO:0000259" key="2">
    <source>
        <dbReference type="Pfam" id="PF02347"/>
    </source>
</evidence>
<proteinExistence type="predicted"/>
<dbReference type="GO" id="GO:0004375">
    <property type="term" value="F:glycine dehydrogenase (decarboxylating) activity"/>
    <property type="evidence" value="ECO:0007669"/>
    <property type="project" value="InterPro"/>
</dbReference>
<dbReference type="EMBL" id="CAFBLT010000004">
    <property type="protein sequence ID" value="CAB4884054.1"/>
    <property type="molecule type" value="Genomic_DNA"/>
</dbReference>
<keyword evidence="1" id="KW-0560">Oxidoreductase</keyword>
<protein>
    <submittedName>
        <fullName evidence="3">Unannotated protein</fullName>
    </submittedName>
</protein>
<dbReference type="InterPro" id="IPR015422">
    <property type="entry name" value="PyrdxlP-dep_Trfase_small"/>
</dbReference>
<feature type="domain" description="Glycine cleavage system P-protein N-terminal" evidence="2">
    <location>
        <begin position="4"/>
        <end position="369"/>
    </location>
</feature>